<evidence type="ECO:0000256" key="4">
    <source>
        <dbReference type="ARBA" id="ARBA00022730"/>
    </source>
</evidence>
<evidence type="ECO:0000256" key="1">
    <source>
        <dbReference type="ARBA" id="ARBA00022490"/>
    </source>
</evidence>
<dbReference type="AlphaFoldDB" id="A0A0D8IW02"/>
<dbReference type="Gene3D" id="1.10.40.50">
    <property type="entry name" value="Probable gtpase engc, domain 3"/>
    <property type="match status" value="1"/>
</dbReference>
<dbReference type="Gene3D" id="2.40.50.140">
    <property type="entry name" value="Nucleic acid-binding proteins"/>
    <property type="match status" value="1"/>
</dbReference>
<dbReference type="EMBL" id="JXXK01000029">
    <property type="protein sequence ID" value="KJF38857.1"/>
    <property type="molecule type" value="Genomic_DNA"/>
</dbReference>
<dbReference type="InterPro" id="IPR004881">
    <property type="entry name" value="Ribosome_biogen_GTPase_RsgA"/>
</dbReference>
<feature type="binding site" evidence="10">
    <location>
        <position position="243"/>
    </location>
    <ligand>
        <name>Zn(2+)</name>
        <dbReference type="ChEBI" id="CHEBI:29105"/>
    </ligand>
</feature>
<dbReference type="RefSeq" id="WP_009325455.1">
    <property type="nucleotide sequence ID" value="NZ_CAOJUJ010000026.1"/>
</dbReference>
<evidence type="ECO:0000256" key="7">
    <source>
        <dbReference type="ARBA" id="ARBA00022833"/>
    </source>
</evidence>
<reference evidence="13" key="1">
    <citation type="submission" date="2015-02" db="EMBL/GenBank/DDBJ databases">
        <title>A novel member of the family Ruminococcaceae isolated from human feces.</title>
        <authorList>
            <person name="Shkoporov A.N."/>
            <person name="Chaplin A.V."/>
            <person name="Motuzova O.V."/>
            <person name="Kafarskaia L.I."/>
            <person name="Khokhlova E.V."/>
            <person name="Efimov B.A."/>
        </authorList>
    </citation>
    <scope>NUCLEOTIDE SEQUENCE [LARGE SCALE GENOMIC DNA]</scope>
    <source>
        <strain evidence="13">585-1</strain>
    </source>
</reference>
<dbReference type="HAMAP" id="MF_01820">
    <property type="entry name" value="GTPase_RsgA"/>
    <property type="match status" value="1"/>
</dbReference>
<dbReference type="PROSITE" id="PS50936">
    <property type="entry name" value="ENGC_GTPASE"/>
    <property type="match status" value="1"/>
</dbReference>
<gene>
    <name evidence="10 15" type="primary">rsgA</name>
    <name evidence="14" type="ORF">ASJ35_15295</name>
    <name evidence="15" type="ORF">FYJ76_09800</name>
    <name evidence="17" type="ORF">GMD52_07750</name>
    <name evidence="16" type="ORF">GMD59_06180</name>
    <name evidence="13" type="ORF">TQ39_15640</name>
</gene>
<feature type="domain" description="CP-type G" evidence="12">
    <location>
        <begin position="62"/>
        <end position="216"/>
    </location>
</feature>
<dbReference type="GO" id="GO:0005525">
    <property type="term" value="F:GTP binding"/>
    <property type="evidence" value="ECO:0007669"/>
    <property type="project" value="UniProtKB-UniRule"/>
</dbReference>
<evidence type="ECO:0000256" key="3">
    <source>
        <dbReference type="ARBA" id="ARBA00022723"/>
    </source>
</evidence>
<reference evidence="14 19" key="2">
    <citation type="submission" date="2015-10" db="EMBL/GenBank/DDBJ databases">
        <title>A novel member of the family Ruminococcaceae isolated from human faeces.</title>
        <authorList>
            <person name="Shkoporov A.N."/>
            <person name="Chaplin A.V."/>
            <person name="Motuzova O.V."/>
            <person name="Kafarskaia L.I."/>
            <person name="Efimov B.A."/>
        </authorList>
    </citation>
    <scope>NUCLEOTIDE SEQUENCE [LARGE SCALE GENOMIC DNA]</scope>
    <source>
        <strain evidence="14 19">668</strain>
    </source>
</reference>
<organism evidence="13 18">
    <name type="scientific">Ruthenibacterium lactatiformans</name>
    <dbReference type="NCBI Taxonomy" id="1550024"/>
    <lineage>
        <taxon>Bacteria</taxon>
        <taxon>Bacillati</taxon>
        <taxon>Bacillota</taxon>
        <taxon>Clostridia</taxon>
        <taxon>Eubacteriales</taxon>
        <taxon>Oscillospiraceae</taxon>
        <taxon>Ruthenibacterium</taxon>
    </lineage>
</organism>
<comment type="cofactor">
    <cofactor evidence="10">
        <name>Zn(2+)</name>
        <dbReference type="ChEBI" id="CHEBI:29105"/>
    </cofactor>
    <text evidence="10">Binds 1 zinc ion per subunit.</text>
</comment>
<keyword evidence="9 10" id="KW-0342">GTP-binding</keyword>
<dbReference type="Proteomes" id="UP000472755">
    <property type="component" value="Unassembled WGS sequence"/>
</dbReference>
<proteinExistence type="inferred from homology"/>
<dbReference type="Proteomes" id="UP000032483">
    <property type="component" value="Unassembled WGS sequence"/>
</dbReference>
<dbReference type="NCBIfam" id="TIGR00157">
    <property type="entry name" value="ribosome small subunit-dependent GTPase A"/>
    <property type="match status" value="1"/>
</dbReference>
<dbReference type="SUPFAM" id="SSF52540">
    <property type="entry name" value="P-loop containing nucleoside triphosphate hydrolases"/>
    <property type="match status" value="1"/>
</dbReference>
<evidence type="ECO:0000313" key="16">
    <source>
        <dbReference type="EMBL" id="MTS26875.1"/>
    </source>
</evidence>
<dbReference type="PANTHER" id="PTHR32120">
    <property type="entry name" value="SMALL RIBOSOMAL SUBUNIT BIOGENESIS GTPASE RSGA"/>
    <property type="match status" value="1"/>
</dbReference>
<keyword evidence="4 10" id="KW-0699">rRNA-binding</keyword>
<comment type="similarity">
    <text evidence="10">Belongs to the TRAFAC class YlqF/YawG GTPase family. RsgA subfamily.</text>
</comment>
<dbReference type="InterPro" id="IPR012340">
    <property type="entry name" value="NA-bd_OB-fold"/>
</dbReference>
<dbReference type="PATRIC" id="fig|1550024.3.peg.3564"/>
<evidence type="ECO:0000313" key="19">
    <source>
        <dbReference type="Proteomes" id="UP000053433"/>
    </source>
</evidence>
<dbReference type="Pfam" id="PF16745">
    <property type="entry name" value="RsgA_N"/>
    <property type="match status" value="1"/>
</dbReference>
<dbReference type="EMBL" id="LMUA01000028">
    <property type="protein sequence ID" value="KUE75147.1"/>
    <property type="molecule type" value="Genomic_DNA"/>
</dbReference>
<evidence type="ECO:0000313" key="15">
    <source>
        <dbReference type="EMBL" id="MST92225.1"/>
    </source>
</evidence>
<feature type="binding site" evidence="10">
    <location>
        <position position="250"/>
    </location>
    <ligand>
        <name>Zn(2+)</name>
        <dbReference type="ChEBI" id="CHEBI:29105"/>
    </ligand>
</feature>
<keyword evidence="3 10" id="KW-0479">Metal-binding</keyword>
<evidence type="ECO:0000313" key="17">
    <source>
        <dbReference type="EMBL" id="MTS51434.1"/>
    </source>
</evidence>
<feature type="binding site" evidence="10">
    <location>
        <position position="256"/>
    </location>
    <ligand>
        <name>Zn(2+)</name>
        <dbReference type="ChEBI" id="CHEBI:29105"/>
    </ligand>
</feature>
<dbReference type="GO" id="GO:0042274">
    <property type="term" value="P:ribosomal small subunit biogenesis"/>
    <property type="evidence" value="ECO:0007669"/>
    <property type="project" value="UniProtKB-UniRule"/>
</dbReference>
<feature type="binding site" evidence="10">
    <location>
        <begin position="111"/>
        <end position="114"/>
    </location>
    <ligand>
        <name>GTP</name>
        <dbReference type="ChEBI" id="CHEBI:37565"/>
    </ligand>
</feature>
<name>A0A0D8IW02_9FIRM</name>
<sequence length="290" mass="31420">MFDNYIVKGIGGFYYVKTGGSLVECKPKGIFRKKRITPVAGDIVRLETDGGAPVIADILPRKNVFVRPPVANVDQFFIVVSTVQPVPSTLVIDKLSAIAVDKGAQPVLVITKTDLQDAQPLAACYAHSDIPVLCVNAGTGEGLDAVRARLDGRLSVFCGNSGVGKSTLLSALLPGHELETGEISQKLGRGRHTTREVVLYESCGGLVADTPGFASLEMERAAYIPKENLQFAFPEVERYFGQCKFTGCSHTVEKGCAVRAALEAGEIDKTRYESYVTLYNEAKEVKEWQM</sequence>
<protein>
    <recommendedName>
        <fullName evidence="10">Small ribosomal subunit biogenesis GTPase RsgA</fullName>
        <ecNumber evidence="10">3.6.1.-</ecNumber>
    </recommendedName>
</protein>
<evidence type="ECO:0000256" key="6">
    <source>
        <dbReference type="ARBA" id="ARBA00022801"/>
    </source>
</evidence>
<dbReference type="SUPFAM" id="SSF50249">
    <property type="entry name" value="Nucleic acid-binding proteins"/>
    <property type="match status" value="1"/>
</dbReference>
<keyword evidence="7 10" id="KW-0862">Zinc</keyword>
<dbReference type="CDD" id="cd04466">
    <property type="entry name" value="S1_YloQ_GTPase"/>
    <property type="match status" value="1"/>
</dbReference>
<dbReference type="GeneID" id="42857991"/>
<keyword evidence="2 10" id="KW-0690">Ribosome biogenesis</keyword>
<dbReference type="Gene3D" id="3.40.50.300">
    <property type="entry name" value="P-loop containing nucleotide triphosphate hydrolases"/>
    <property type="match status" value="1"/>
</dbReference>
<dbReference type="EMBL" id="VUNJ01000009">
    <property type="protein sequence ID" value="MST92225.1"/>
    <property type="molecule type" value="Genomic_DNA"/>
</dbReference>
<dbReference type="EMBL" id="WMZR01000008">
    <property type="protein sequence ID" value="MTS51434.1"/>
    <property type="molecule type" value="Genomic_DNA"/>
</dbReference>
<comment type="subcellular location">
    <subcellularLocation>
        <location evidence="10">Cytoplasm</location>
    </subcellularLocation>
</comment>
<dbReference type="Proteomes" id="UP000053433">
    <property type="component" value="Unassembled WGS sequence"/>
</dbReference>
<accession>A0A0W7TMV1</accession>
<keyword evidence="5 10" id="KW-0547">Nucleotide-binding</keyword>
<dbReference type="EMBL" id="WMZU01000007">
    <property type="protein sequence ID" value="MTS26875.1"/>
    <property type="molecule type" value="Genomic_DNA"/>
</dbReference>
<evidence type="ECO:0000256" key="5">
    <source>
        <dbReference type="ARBA" id="ARBA00022741"/>
    </source>
</evidence>
<reference evidence="15 20" key="4">
    <citation type="submission" date="2019-08" db="EMBL/GenBank/DDBJ databases">
        <title>In-depth cultivation of the pig gut microbiome towards novel bacterial diversity and tailored functional studies.</title>
        <authorList>
            <person name="Wylensek D."/>
            <person name="Hitch T.C.A."/>
            <person name="Clavel T."/>
        </authorList>
    </citation>
    <scope>NUCLEOTIDE SEQUENCE [LARGE SCALE GENOMIC DNA]</scope>
    <source>
        <strain evidence="15 20">WCA3-601-WT-6J</strain>
    </source>
</reference>
<evidence type="ECO:0000256" key="9">
    <source>
        <dbReference type="ARBA" id="ARBA00023134"/>
    </source>
</evidence>
<evidence type="ECO:0000313" key="21">
    <source>
        <dbReference type="Proteomes" id="UP000449193"/>
    </source>
</evidence>
<evidence type="ECO:0000256" key="10">
    <source>
        <dbReference type="HAMAP-Rule" id="MF_01820"/>
    </source>
</evidence>
<feature type="binding site" evidence="10">
    <location>
        <begin position="159"/>
        <end position="167"/>
    </location>
    <ligand>
        <name>GTP</name>
        <dbReference type="ChEBI" id="CHEBI:37565"/>
    </ligand>
</feature>
<dbReference type="PROSITE" id="PS51721">
    <property type="entry name" value="G_CP"/>
    <property type="match status" value="1"/>
</dbReference>
<dbReference type="CDD" id="cd01854">
    <property type="entry name" value="YjeQ_EngC"/>
    <property type="match status" value="1"/>
</dbReference>
<dbReference type="PANTHER" id="PTHR32120:SF11">
    <property type="entry name" value="SMALL RIBOSOMAL SUBUNIT BIOGENESIS GTPASE RSGA 1, MITOCHONDRIAL-RELATED"/>
    <property type="match status" value="1"/>
</dbReference>
<keyword evidence="18" id="KW-1185">Reference proteome</keyword>
<evidence type="ECO:0000313" key="13">
    <source>
        <dbReference type="EMBL" id="KJF38857.1"/>
    </source>
</evidence>
<dbReference type="InterPro" id="IPR031944">
    <property type="entry name" value="RsgA_N"/>
</dbReference>
<evidence type="ECO:0000259" key="11">
    <source>
        <dbReference type="PROSITE" id="PS50936"/>
    </source>
</evidence>
<keyword evidence="8 10" id="KW-0694">RNA-binding</keyword>
<evidence type="ECO:0000313" key="20">
    <source>
        <dbReference type="Proteomes" id="UP000431913"/>
    </source>
</evidence>
<dbReference type="InterPro" id="IPR027417">
    <property type="entry name" value="P-loop_NTPase"/>
</dbReference>
<evidence type="ECO:0000256" key="8">
    <source>
        <dbReference type="ARBA" id="ARBA00022884"/>
    </source>
</evidence>
<dbReference type="GO" id="GO:0003924">
    <property type="term" value="F:GTPase activity"/>
    <property type="evidence" value="ECO:0007669"/>
    <property type="project" value="UniProtKB-UniRule"/>
</dbReference>
<evidence type="ECO:0000256" key="2">
    <source>
        <dbReference type="ARBA" id="ARBA00022517"/>
    </source>
</evidence>
<evidence type="ECO:0000313" key="14">
    <source>
        <dbReference type="EMBL" id="KUE75147.1"/>
    </source>
</evidence>
<dbReference type="Proteomes" id="UP000431913">
    <property type="component" value="Unassembled WGS sequence"/>
</dbReference>
<dbReference type="GO" id="GO:0046872">
    <property type="term" value="F:metal ion binding"/>
    <property type="evidence" value="ECO:0007669"/>
    <property type="project" value="UniProtKB-KW"/>
</dbReference>
<dbReference type="Pfam" id="PF03193">
    <property type="entry name" value="RsgA_GTPase"/>
    <property type="match status" value="1"/>
</dbReference>
<dbReference type="InterPro" id="IPR030378">
    <property type="entry name" value="G_CP_dom"/>
</dbReference>
<dbReference type="GO" id="GO:0019843">
    <property type="term" value="F:rRNA binding"/>
    <property type="evidence" value="ECO:0007669"/>
    <property type="project" value="UniProtKB-KW"/>
</dbReference>
<evidence type="ECO:0000313" key="22">
    <source>
        <dbReference type="Proteomes" id="UP000472755"/>
    </source>
</evidence>
<dbReference type="EC" id="3.6.1.-" evidence="10"/>
<comment type="function">
    <text evidence="10">One of several proteins that assist in the late maturation steps of the functional core of the 30S ribosomal subunit. Helps release RbfA from mature subunits. May play a role in the assembly of ribosomal proteins into the subunit. Circularly permuted GTPase that catalyzes slow GTP hydrolysis, GTPase activity is stimulated by the 30S ribosomal subunit.</text>
</comment>
<keyword evidence="1 10" id="KW-0963">Cytoplasm</keyword>
<evidence type="ECO:0000259" key="12">
    <source>
        <dbReference type="PROSITE" id="PS51721"/>
    </source>
</evidence>
<comment type="caution">
    <text evidence="13">The sequence shown here is derived from an EMBL/GenBank/DDBJ whole genome shotgun (WGS) entry which is preliminary data.</text>
</comment>
<feature type="binding site" evidence="10">
    <location>
        <position position="248"/>
    </location>
    <ligand>
        <name>Zn(2+)</name>
        <dbReference type="ChEBI" id="CHEBI:29105"/>
    </ligand>
</feature>
<dbReference type="InterPro" id="IPR010914">
    <property type="entry name" value="RsgA_GTPase_dom"/>
</dbReference>
<feature type="domain" description="EngC GTPase" evidence="11">
    <location>
        <begin position="71"/>
        <end position="214"/>
    </location>
</feature>
<keyword evidence="6 10" id="KW-0378">Hydrolase</keyword>
<dbReference type="GO" id="GO:0005737">
    <property type="term" value="C:cytoplasm"/>
    <property type="evidence" value="ECO:0007669"/>
    <property type="project" value="UniProtKB-SubCell"/>
</dbReference>
<reference evidence="21 22" key="3">
    <citation type="journal article" date="2019" name="Nat. Med.">
        <title>A library of human gut bacterial isolates paired with longitudinal multiomics data enables mechanistic microbiome research.</title>
        <authorList>
            <person name="Poyet M."/>
            <person name="Groussin M."/>
            <person name="Gibbons S.M."/>
            <person name="Avila-Pacheco J."/>
            <person name="Jiang X."/>
            <person name="Kearney S.M."/>
            <person name="Perrotta A.R."/>
            <person name="Berdy B."/>
            <person name="Zhao S."/>
            <person name="Lieberman T.D."/>
            <person name="Swanson P.K."/>
            <person name="Smith M."/>
            <person name="Roesemann S."/>
            <person name="Alexander J.E."/>
            <person name="Rich S.A."/>
            <person name="Livny J."/>
            <person name="Vlamakis H."/>
            <person name="Clish C."/>
            <person name="Bullock K."/>
            <person name="Deik A."/>
            <person name="Scott J."/>
            <person name="Pierce K.A."/>
            <person name="Xavier R.J."/>
            <person name="Alm E.J."/>
        </authorList>
    </citation>
    <scope>NUCLEOTIDE SEQUENCE [LARGE SCALE GENOMIC DNA]</scope>
    <source>
        <strain evidence="16 22">BIOML-A4</strain>
        <strain evidence="17 21">BIOML-A7</strain>
    </source>
</reference>
<evidence type="ECO:0000313" key="18">
    <source>
        <dbReference type="Proteomes" id="UP000032483"/>
    </source>
</evidence>
<comment type="subunit">
    <text evidence="10">Monomer. Associates with 30S ribosomal subunit, binds 16S rRNA.</text>
</comment>
<dbReference type="Proteomes" id="UP000449193">
    <property type="component" value="Unassembled WGS sequence"/>
</dbReference>
<accession>A0A0D8IW02</accession>